<name>A0A3T0EAS5_9PROT</name>
<dbReference type="AlphaFoldDB" id="A0A3T0EAS5"/>
<dbReference type="OrthoDB" id="9839798at2"/>
<keyword evidence="2" id="KW-1185">Reference proteome</keyword>
<reference evidence="1 2" key="1">
    <citation type="submission" date="2016-12" db="EMBL/GenBank/DDBJ databases">
        <title>The genome of dimorphic prosthecate Glycocaulis alkaliphilus 6b-8t, isolated from crude oil dictates its adaptability in petroleum environments.</title>
        <authorList>
            <person name="Wu X.-L."/>
            <person name="Geng S."/>
        </authorList>
    </citation>
    <scope>NUCLEOTIDE SEQUENCE [LARGE SCALE GENOMIC DNA]</scope>
    <source>
        <strain evidence="1 2">6B-8</strain>
    </source>
</reference>
<dbReference type="RefSeq" id="WP_127567563.1">
    <property type="nucleotide sequence ID" value="NZ_BMFB01000001.1"/>
</dbReference>
<sequence length="104" mass="11402">MIALIAASLALTPATELNEVDLNIYCNAQAGIMTQYLADTQFAENLMMETAEWLDQAVADGRTSREYIMSVQDALFPVNQEHILADDVAALEERFAPCEEAFGG</sequence>
<organism evidence="1 2">
    <name type="scientific">Glycocaulis alkaliphilus</name>
    <dbReference type="NCBI Taxonomy" id="1434191"/>
    <lineage>
        <taxon>Bacteria</taxon>
        <taxon>Pseudomonadati</taxon>
        <taxon>Pseudomonadota</taxon>
        <taxon>Alphaproteobacteria</taxon>
        <taxon>Maricaulales</taxon>
        <taxon>Maricaulaceae</taxon>
        <taxon>Glycocaulis</taxon>
    </lineage>
</organism>
<evidence type="ECO:0000313" key="2">
    <source>
        <dbReference type="Proteomes" id="UP000286954"/>
    </source>
</evidence>
<gene>
    <name evidence="1" type="ORF">X907_2020</name>
</gene>
<protein>
    <submittedName>
        <fullName evidence="1">Uncharacterized protein</fullName>
    </submittedName>
</protein>
<dbReference type="EMBL" id="CP018911">
    <property type="protein sequence ID" value="AZU04543.1"/>
    <property type="molecule type" value="Genomic_DNA"/>
</dbReference>
<dbReference type="Proteomes" id="UP000286954">
    <property type="component" value="Chromosome"/>
</dbReference>
<proteinExistence type="predicted"/>
<evidence type="ECO:0000313" key="1">
    <source>
        <dbReference type="EMBL" id="AZU04543.1"/>
    </source>
</evidence>
<dbReference type="KEGG" id="gak:X907_2020"/>
<accession>A0A3T0EAS5</accession>